<dbReference type="AlphaFoldDB" id="A0A7J7MN29"/>
<dbReference type="EMBL" id="JACGCM010001372">
    <property type="protein sequence ID" value="KAF6156182.1"/>
    <property type="molecule type" value="Genomic_DNA"/>
</dbReference>
<feature type="domain" description="Reverse transcriptase zinc-binding" evidence="1">
    <location>
        <begin position="474"/>
        <end position="548"/>
    </location>
</feature>
<evidence type="ECO:0000313" key="2">
    <source>
        <dbReference type="EMBL" id="KAF6156182.1"/>
    </source>
</evidence>
<accession>A0A7J7MN29</accession>
<dbReference type="Pfam" id="PF13966">
    <property type="entry name" value="zf-RVT"/>
    <property type="match status" value="1"/>
</dbReference>
<proteinExistence type="predicted"/>
<name>A0A7J7MN29_9MAGN</name>
<organism evidence="2 3">
    <name type="scientific">Kingdonia uniflora</name>
    <dbReference type="NCBI Taxonomy" id="39325"/>
    <lineage>
        <taxon>Eukaryota</taxon>
        <taxon>Viridiplantae</taxon>
        <taxon>Streptophyta</taxon>
        <taxon>Embryophyta</taxon>
        <taxon>Tracheophyta</taxon>
        <taxon>Spermatophyta</taxon>
        <taxon>Magnoliopsida</taxon>
        <taxon>Ranunculales</taxon>
        <taxon>Circaeasteraceae</taxon>
        <taxon>Kingdonia</taxon>
    </lineage>
</organism>
<keyword evidence="3" id="KW-1185">Reference proteome</keyword>
<reference evidence="2 3" key="1">
    <citation type="journal article" date="2020" name="IScience">
        <title>Genome Sequencing of the Endangered Kingdonia uniflora (Circaeasteraceae, Ranunculales) Reveals Potential Mechanisms of Evolutionary Specialization.</title>
        <authorList>
            <person name="Sun Y."/>
            <person name="Deng T."/>
            <person name="Zhang A."/>
            <person name="Moore M.J."/>
            <person name="Landis J.B."/>
            <person name="Lin N."/>
            <person name="Zhang H."/>
            <person name="Zhang X."/>
            <person name="Huang J."/>
            <person name="Zhang X."/>
            <person name="Sun H."/>
            <person name="Wang H."/>
        </authorList>
    </citation>
    <scope>NUCLEOTIDE SEQUENCE [LARGE SCALE GENOMIC DNA]</scope>
    <source>
        <strain evidence="2">TB1705</strain>
        <tissue evidence="2">Leaf</tissue>
    </source>
</reference>
<dbReference type="Proteomes" id="UP000541444">
    <property type="component" value="Unassembled WGS sequence"/>
</dbReference>
<dbReference type="OrthoDB" id="779476at2759"/>
<protein>
    <recommendedName>
        <fullName evidence="1">Reverse transcriptase zinc-binding domain-containing protein</fullName>
    </recommendedName>
</protein>
<comment type="caution">
    <text evidence="2">The sequence shown here is derived from an EMBL/GenBank/DDBJ whole genome shotgun (WGS) entry which is preliminary data.</text>
</comment>
<evidence type="ECO:0000313" key="3">
    <source>
        <dbReference type="Proteomes" id="UP000541444"/>
    </source>
</evidence>
<gene>
    <name evidence="2" type="ORF">GIB67_007999</name>
</gene>
<dbReference type="InterPro" id="IPR026960">
    <property type="entry name" value="RVT-Znf"/>
</dbReference>
<evidence type="ECO:0000259" key="1">
    <source>
        <dbReference type="Pfam" id="PF13966"/>
    </source>
</evidence>
<sequence>MPRDNSDHLALVGSIQGTPKPSNIPFRFLSCWVYVSSFRDLVTCSWGESLWGDPIYLPMKKLQRLKAAIKVWRKENLGGLKSQLETCAAELENIQIQLDEKYSEDLMKEATNKQIFFNSLLNLEDSICRQKAKASWLISGKRNTKYFHALHRIRSQKSLITKISLDNGTLLSSQTEIKEHIVEYYTTKFTHVQLHINEDLIGLIPSIVSAEQNLMLSVQSSSKEVKLAVYGLSGDSSLGQDGVGTLPEKYLGIPMVQCRVSKAIVAPLIENIRSREVGWSGKLLSLQSRVVPVKDSVKKKFLTIKWEKVCKHPSEGAIGIHKLKDISTAMLMKLGWAFLNDQDPWAIFLRAKFQNKEGLLTQYYKFFSIWTGLMEALVSVKENFKWIIGSGKDINLWRDCWGSDIAINDLLDIPADIWKHCTTKLSEIIHQNSWSARSEVADLLASLGIDLHNIILNNLDMDIRVWKHSTHGLFSVQSAFHHSSSHNPKVWWHHFTNSKVILPKIASFTWKVCHNALAIEDLLIQWGLNLVSRCSFCRCNLEIMKHLF</sequence>